<dbReference type="AlphaFoldDB" id="A0A1R2CNA7"/>
<evidence type="ECO:0000313" key="1">
    <source>
        <dbReference type="EMBL" id="OMJ90445.1"/>
    </source>
</evidence>
<reference evidence="1 2" key="1">
    <citation type="submission" date="2016-11" db="EMBL/GenBank/DDBJ databases">
        <title>The macronuclear genome of Stentor coeruleus: a giant cell with tiny introns.</title>
        <authorList>
            <person name="Slabodnick M."/>
            <person name="Ruby J.G."/>
            <person name="Reiff S.B."/>
            <person name="Swart E.C."/>
            <person name="Gosai S."/>
            <person name="Prabakaran S."/>
            <person name="Witkowska E."/>
            <person name="Larue G.E."/>
            <person name="Fisher S."/>
            <person name="Freeman R.M."/>
            <person name="Gunawardena J."/>
            <person name="Chu W."/>
            <person name="Stover N.A."/>
            <person name="Gregory B.D."/>
            <person name="Nowacki M."/>
            <person name="Derisi J."/>
            <person name="Roy S.W."/>
            <person name="Marshall W.F."/>
            <person name="Sood P."/>
        </authorList>
    </citation>
    <scope>NUCLEOTIDE SEQUENCE [LARGE SCALE GENOMIC DNA]</scope>
    <source>
        <strain evidence="1">WM001</strain>
    </source>
</reference>
<dbReference type="EMBL" id="MPUH01000102">
    <property type="protein sequence ID" value="OMJ90445.1"/>
    <property type="molecule type" value="Genomic_DNA"/>
</dbReference>
<organism evidence="1 2">
    <name type="scientific">Stentor coeruleus</name>
    <dbReference type="NCBI Taxonomy" id="5963"/>
    <lineage>
        <taxon>Eukaryota</taxon>
        <taxon>Sar</taxon>
        <taxon>Alveolata</taxon>
        <taxon>Ciliophora</taxon>
        <taxon>Postciliodesmatophora</taxon>
        <taxon>Heterotrichea</taxon>
        <taxon>Heterotrichida</taxon>
        <taxon>Stentoridae</taxon>
        <taxon>Stentor</taxon>
    </lineage>
</organism>
<keyword evidence="2" id="KW-1185">Reference proteome</keyword>
<protein>
    <submittedName>
        <fullName evidence="1">Uncharacterized protein</fullName>
    </submittedName>
</protein>
<proteinExistence type="predicted"/>
<gene>
    <name evidence="1" type="ORF">SteCoe_7141</name>
</gene>
<comment type="caution">
    <text evidence="1">The sequence shown here is derived from an EMBL/GenBank/DDBJ whole genome shotgun (WGS) entry which is preliminary data.</text>
</comment>
<name>A0A1R2CNA7_9CILI</name>
<accession>A0A1R2CNA7</accession>
<sequence length="73" mass="8202">MAEALNQIIPAVQTCASKRALSILEIGSSILNDPYSFVYLKEGKVAVINGRQIEFNMKIAMINYFMQEWKGFG</sequence>
<dbReference type="Proteomes" id="UP000187209">
    <property type="component" value="Unassembled WGS sequence"/>
</dbReference>
<evidence type="ECO:0000313" key="2">
    <source>
        <dbReference type="Proteomes" id="UP000187209"/>
    </source>
</evidence>